<gene>
    <name evidence="1" type="ORF">SDC9_124430</name>
</gene>
<proteinExistence type="predicted"/>
<dbReference type="EMBL" id="VSSQ01027935">
    <property type="protein sequence ID" value="MPM77427.1"/>
    <property type="molecule type" value="Genomic_DNA"/>
</dbReference>
<comment type="caution">
    <text evidence="1">The sequence shown here is derived from an EMBL/GenBank/DDBJ whole genome shotgun (WGS) entry which is preliminary data.</text>
</comment>
<reference evidence="1" key="1">
    <citation type="submission" date="2019-08" db="EMBL/GenBank/DDBJ databases">
        <authorList>
            <person name="Kucharzyk K."/>
            <person name="Murdoch R.W."/>
            <person name="Higgins S."/>
            <person name="Loffler F."/>
        </authorList>
    </citation>
    <scope>NUCLEOTIDE SEQUENCE</scope>
</reference>
<accession>A0A645CKF5</accession>
<evidence type="ECO:0000313" key="1">
    <source>
        <dbReference type="EMBL" id="MPM77427.1"/>
    </source>
</evidence>
<protein>
    <submittedName>
        <fullName evidence="1">Uncharacterized protein</fullName>
    </submittedName>
</protein>
<name>A0A645CKF5_9ZZZZ</name>
<organism evidence="1">
    <name type="scientific">bioreactor metagenome</name>
    <dbReference type="NCBI Taxonomy" id="1076179"/>
    <lineage>
        <taxon>unclassified sequences</taxon>
        <taxon>metagenomes</taxon>
        <taxon>ecological metagenomes</taxon>
    </lineage>
</organism>
<sequence>MLRTFILAADHSPGRQVSDAHRAVGGIHMLAARAAGAVGIDAQVFFLKFDRNIISELGYQVDRGK</sequence>
<dbReference type="AlphaFoldDB" id="A0A645CKF5"/>